<dbReference type="EMBL" id="SPVF01000095">
    <property type="protein sequence ID" value="TFW23446.1"/>
    <property type="molecule type" value="Genomic_DNA"/>
</dbReference>
<evidence type="ECO:0000256" key="2">
    <source>
        <dbReference type="ARBA" id="ARBA00022729"/>
    </source>
</evidence>
<evidence type="ECO:0000256" key="1">
    <source>
        <dbReference type="ARBA" id="ARBA00009091"/>
    </source>
</evidence>
<evidence type="ECO:0000313" key="5">
    <source>
        <dbReference type="Proteomes" id="UP000298438"/>
    </source>
</evidence>
<dbReference type="RefSeq" id="WP_135206453.1">
    <property type="nucleotide sequence ID" value="NZ_SPVF01000095.1"/>
</dbReference>
<dbReference type="InterPro" id="IPR024930">
    <property type="entry name" value="Skp_dom_sf"/>
</dbReference>
<dbReference type="AlphaFoldDB" id="A0A4Y9SKQ6"/>
<dbReference type="Proteomes" id="UP000298438">
    <property type="component" value="Unassembled WGS sequence"/>
</dbReference>
<sequence>MSKKAALSSLALAAGLALGLAAPVQAFAADAPSPVYNVRIGYVSTERLFTDSKMAKAADSRIEGEFSKRQKALQELASDVKKASDKLESESAGLTEAERTRRAREVLERDAEYRRKLNQFNEDLMQRKNEERANISRIAYEMIQQIAEQEKLDIILQEVAWYSPRIDITDKLISLLDKRTK</sequence>
<dbReference type="Gene3D" id="3.30.910.20">
    <property type="entry name" value="Skp domain"/>
    <property type="match status" value="1"/>
</dbReference>
<comment type="caution">
    <text evidence="4">The sequence shown here is derived from an EMBL/GenBank/DDBJ whole genome shotgun (WGS) entry which is preliminary data.</text>
</comment>
<evidence type="ECO:0000313" key="4">
    <source>
        <dbReference type="EMBL" id="TFW23446.1"/>
    </source>
</evidence>
<evidence type="ECO:0000256" key="3">
    <source>
        <dbReference type="SAM" id="SignalP"/>
    </source>
</evidence>
<gene>
    <name evidence="4" type="ORF">E4L96_06740</name>
</gene>
<dbReference type="GO" id="GO:0005829">
    <property type="term" value="C:cytosol"/>
    <property type="evidence" value="ECO:0007669"/>
    <property type="project" value="TreeGrafter"/>
</dbReference>
<dbReference type="SUPFAM" id="SSF111384">
    <property type="entry name" value="OmpH-like"/>
    <property type="match status" value="1"/>
</dbReference>
<keyword evidence="2 3" id="KW-0732">Signal</keyword>
<dbReference type="GO" id="GO:0050821">
    <property type="term" value="P:protein stabilization"/>
    <property type="evidence" value="ECO:0007669"/>
    <property type="project" value="TreeGrafter"/>
</dbReference>
<organism evidence="4 5">
    <name type="scientific">Zemynaea arenosa</name>
    <dbReference type="NCBI Taxonomy" id="2561931"/>
    <lineage>
        <taxon>Bacteria</taxon>
        <taxon>Pseudomonadati</taxon>
        <taxon>Pseudomonadota</taxon>
        <taxon>Betaproteobacteria</taxon>
        <taxon>Burkholderiales</taxon>
        <taxon>Oxalobacteraceae</taxon>
        <taxon>Telluria group</taxon>
        <taxon>Zemynaea</taxon>
    </lineage>
</organism>
<proteinExistence type="inferred from homology"/>
<dbReference type="GO" id="GO:0051082">
    <property type="term" value="F:unfolded protein binding"/>
    <property type="evidence" value="ECO:0007669"/>
    <property type="project" value="InterPro"/>
</dbReference>
<dbReference type="PANTHER" id="PTHR35089:SF1">
    <property type="entry name" value="CHAPERONE PROTEIN SKP"/>
    <property type="match status" value="1"/>
</dbReference>
<dbReference type="OrthoDB" id="5294628at2"/>
<feature type="chain" id="PRO_5021507593" evidence="3">
    <location>
        <begin position="29"/>
        <end position="181"/>
    </location>
</feature>
<keyword evidence="5" id="KW-1185">Reference proteome</keyword>
<dbReference type="Pfam" id="PF03938">
    <property type="entry name" value="OmpH"/>
    <property type="match status" value="1"/>
</dbReference>
<accession>A0A4Y9SKQ6</accession>
<reference evidence="4 5" key="1">
    <citation type="submission" date="2019-03" db="EMBL/GenBank/DDBJ databases">
        <title>Draft Genome Sequence of Massilia arenosa sp. nov., a Novel Massilia Species Isolated from a Sandy-loam Maize Soil.</title>
        <authorList>
            <person name="Raths R."/>
            <person name="Peta V."/>
            <person name="Bucking H."/>
        </authorList>
    </citation>
    <scope>NUCLEOTIDE SEQUENCE [LARGE SCALE GENOMIC DNA]</scope>
    <source>
        <strain evidence="4 5">MC02</strain>
    </source>
</reference>
<dbReference type="PANTHER" id="PTHR35089">
    <property type="entry name" value="CHAPERONE PROTEIN SKP"/>
    <property type="match status" value="1"/>
</dbReference>
<name>A0A4Y9SKQ6_9BURK</name>
<dbReference type="InterPro" id="IPR005632">
    <property type="entry name" value="Chaperone_Skp"/>
</dbReference>
<feature type="signal peptide" evidence="3">
    <location>
        <begin position="1"/>
        <end position="28"/>
    </location>
</feature>
<dbReference type="SMART" id="SM00935">
    <property type="entry name" value="OmpH"/>
    <property type="match status" value="1"/>
</dbReference>
<comment type="similarity">
    <text evidence="1">Belongs to the Skp family.</text>
</comment>
<protein>
    <submittedName>
        <fullName evidence="4">OmpH family outer membrane protein</fullName>
    </submittedName>
</protein>